<accession>A0AA89BY19</accession>
<reference evidence="2" key="1">
    <citation type="submission" date="2019-08" db="EMBL/GenBank/DDBJ databases">
        <title>The improved chromosome-level genome for the pearl oyster Pinctada fucata martensii using PacBio sequencing and Hi-C.</title>
        <authorList>
            <person name="Zheng Z."/>
        </authorList>
    </citation>
    <scope>NUCLEOTIDE SEQUENCE</scope>
    <source>
        <strain evidence="2">ZZ-2019</strain>
        <tissue evidence="2">Adductor muscle</tissue>
    </source>
</reference>
<keyword evidence="1" id="KW-0472">Membrane</keyword>
<comment type="caution">
    <text evidence="2">The sequence shown here is derived from an EMBL/GenBank/DDBJ whole genome shotgun (WGS) entry which is preliminary data.</text>
</comment>
<gene>
    <name evidence="2" type="ORF">FSP39_024830</name>
</gene>
<feature type="transmembrane region" description="Helical" evidence="1">
    <location>
        <begin position="64"/>
        <end position="82"/>
    </location>
</feature>
<proteinExistence type="predicted"/>
<feature type="transmembrane region" description="Helical" evidence="1">
    <location>
        <begin position="7"/>
        <end position="26"/>
    </location>
</feature>
<feature type="transmembrane region" description="Helical" evidence="1">
    <location>
        <begin position="88"/>
        <end position="111"/>
    </location>
</feature>
<sequence length="188" mass="20327">MARQLSTSFSDLVLSASSFYICYLWYLQGHKMAAAGFGILGSAAFLGIFRFAMTNPEGTLIFKCHKFLSFLSAGAGVSLVAMEFCGVYGSVMLANKIAIFLMIVIGAAAFMPPKMRGVCTQAASGFSMLTILILCFINKNYYGIIAGLLYVVSGLLLTGDGILLGFPYVDWLHYVLTAANFLFLKALK</sequence>
<keyword evidence="1" id="KW-1133">Transmembrane helix</keyword>
<protein>
    <submittedName>
        <fullName evidence="2">Uncharacterized protein</fullName>
    </submittedName>
</protein>
<evidence type="ECO:0000256" key="1">
    <source>
        <dbReference type="SAM" id="Phobius"/>
    </source>
</evidence>
<keyword evidence="1" id="KW-0812">Transmembrane</keyword>
<dbReference type="EMBL" id="VSWD01000012">
    <property type="protein sequence ID" value="KAK3086880.1"/>
    <property type="molecule type" value="Genomic_DNA"/>
</dbReference>
<feature type="transmembrane region" description="Helical" evidence="1">
    <location>
        <begin position="123"/>
        <end position="151"/>
    </location>
</feature>
<organism evidence="2 3">
    <name type="scientific">Pinctada imbricata</name>
    <name type="common">Atlantic pearl-oyster</name>
    <name type="synonym">Pinctada martensii</name>
    <dbReference type="NCBI Taxonomy" id="66713"/>
    <lineage>
        <taxon>Eukaryota</taxon>
        <taxon>Metazoa</taxon>
        <taxon>Spiralia</taxon>
        <taxon>Lophotrochozoa</taxon>
        <taxon>Mollusca</taxon>
        <taxon>Bivalvia</taxon>
        <taxon>Autobranchia</taxon>
        <taxon>Pteriomorphia</taxon>
        <taxon>Pterioida</taxon>
        <taxon>Pterioidea</taxon>
        <taxon>Pteriidae</taxon>
        <taxon>Pinctada</taxon>
    </lineage>
</organism>
<evidence type="ECO:0000313" key="2">
    <source>
        <dbReference type="EMBL" id="KAK3086880.1"/>
    </source>
</evidence>
<feature type="transmembrane region" description="Helical" evidence="1">
    <location>
        <begin position="32"/>
        <end position="52"/>
    </location>
</feature>
<dbReference type="AlphaFoldDB" id="A0AA89BY19"/>
<evidence type="ECO:0000313" key="3">
    <source>
        <dbReference type="Proteomes" id="UP001186944"/>
    </source>
</evidence>
<feature type="transmembrane region" description="Helical" evidence="1">
    <location>
        <begin position="171"/>
        <end position="187"/>
    </location>
</feature>
<name>A0AA89BY19_PINIB</name>
<keyword evidence="3" id="KW-1185">Reference proteome</keyword>
<dbReference type="Proteomes" id="UP001186944">
    <property type="component" value="Unassembled WGS sequence"/>
</dbReference>